<evidence type="ECO:0000256" key="7">
    <source>
        <dbReference type="ARBA" id="ARBA00022908"/>
    </source>
</evidence>
<dbReference type="Proteomes" id="UP000765509">
    <property type="component" value="Unassembled WGS sequence"/>
</dbReference>
<dbReference type="GO" id="GO:0003887">
    <property type="term" value="F:DNA-directed DNA polymerase activity"/>
    <property type="evidence" value="ECO:0007669"/>
    <property type="project" value="UniProtKB-KW"/>
</dbReference>
<name>A0A9Q3GN92_9BASI</name>
<keyword evidence="4" id="KW-0255">Endonuclease</keyword>
<evidence type="ECO:0000256" key="1">
    <source>
        <dbReference type="ARBA" id="ARBA00022695"/>
    </source>
</evidence>
<keyword evidence="10" id="KW-0233">DNA recombination</keyword>
<keyword evidence="9" id="KW-0808">Transferase</keyword>
<protein>
    <recommendedName>
        <fullName evidence="13">Integrase catalytic domain-containing protein</fullName>
    </recommendedName>
</protein>
<sequence length="178" mass="20569">MSTFLKTKHVICSLKEEDFEVIKQNGNQVFSGSLSTGNRILHKHLKKAFFSTRIPNSIVMLYKSPSHLSLEYFRKIYPERQTPNLKCVTCSTSKMNKAPFKGTFPIATLKFQYLHLDLCGPISTLSVSGEIYFLKVLDGFSHFAWAFFIPTKSDIKEILKKHIVKIERQENCSFQYDF</sequence>
<evidence type="ECO:0000256" key="8">
    <source>
        <dbReference type="ARBA" id="ARBA00022918"/>
    </source>
</evidence>
<dbReference type="GO" id="GO:0006310">
    <property type="term" value="P:DNA recombination"/>
    <property type="evidence" value="ECO:0007669"/>
    <property type="project" value="UniProtKB-KW"/>
</dbReference>
<dbReference type="PANTHER" id="PTHR42648">
    <property type="entry name" value="TRANSPOSASE, PUTATIVE-RELATED"/>
    <property type="match status" value="1"/>
</dbReference>
<gene>
    <name evidence="11" type="ORF">O181_012692</name>
</gene>
<dbReference type="GO" id="GO:0016787">
    <property type="term" value="F:hydrolase activity"/>
    <property type="evidence" value="ECO:0007669"/>
    <property type="project" value="UniProtKB-KW"/>
</dbReference>
<keyword evidence="8" id="KW-0695">RNA-directed DNA polymerase</keyword>
<dbReference type="InterPro" id="IPR036397">
    <property type="entry name" value="RNaseH_sf"/>
</dbReference>
<evidence type="ECO:0000256" key="3">
    <source>
        <dbReference type="ARBA" id="ARBA00022723"/>
    </source>
</evidence>
<accession>A0A9Q3GN92</accession>
<evidence type="ECO:0000256" key="9">
    <source>
        <dbReference type="ARBA" id="ARBA00022932"/>
    </source>
</evidence>
<keyword evidence="7" id="KW-0229">DNA integration</keyword>
<keyword evidence="1" id="KW-0548">Nucleotidyltransferase</keyword>
<dbReference type="EMBL" id="AVOT02003262">
    <property type="protein sequence ID" value="MBW0472977.1"/>
    <property type="molecule type" value="Genomic_DNA"/>
</dbReference>
<dbReference type="OrthoDB" id="3243429at2759"/>
<dbReference type="PANTHER" id="PTHR42648:SF11">
    <property type="entry name" value="TRANSPOSON TY4-P GAG-POL POLYPROTEIN"/>
    <property type="match status" value="1"/>
</dbReference>
<dbReference type="GO" id="GO:0004519">
    <property type="term" value="F:endonuclease activity"/>
    <property type="evidence" value="ECO:0007669"/>
    <property type="project" value="UniProtKB-KW"/>
</dbReference>
<evidence type="ECO:0000256" key="5">
    <source>
        <dbReference type="ARBA" id="ARBA00022801"/>
    </source>
</evidence>
<keyword evidence="3" id="KW-0479">Metal-binding</keyword>
<proteinExistence type="predicted"/>
<dbReference type="GO" id="GO:0046872">
    <property type="term" value="F:metal ion binding"/>
    <property type="evidence" value="ECO:0007669"/>
    <property type="project" value="UniProtKB-KW"/>
</dbReference>
<evidence type="ECO:0000256" key="6">
    <source>
        <dbReference type="ARBA" id="ARBA00022842"/>
    </source>
</evidence>
<evidence type="ECO:0000256" key="2">
    <source>
        <dbReference type="ARBA" id="ARBA00022722"/>
    </source>
</evidence>
<evidence type="ECO:0008006" key="13">
    <source>
        <dbReference type="Google" id="ProtNLM"/>
    </source>
</evidence>
<evidence type="ECO:0000256" key="4">
    <source>
        <dbReference type="ARBA" id="ARBA00022759"/>
    </source>
</evidence>
<dbReference type="InterPro" id="IPR012337">
    <property type="entry name" value="RNaseH-like_sf"/>
</dbReference>
<dbReference type="GO" id="GO:0003964">
    <property type="term" value="F:RNA-directed DNA polymerase activity"/>
    <property type="evidence" value="ECO:0007669"/>
    <property type="project" value="UniProtKB-KW"/>
</dbReference>
<dbReference type="InterPro" id="IPR039537">
    <property type="entry name" value="Retrotran_Ty1/copia-like"/>
</dbReference>
<dbReference type="Gene3D" id="3.30.420.10">
    <property type="entry name" value="Ribonuclease H-like superfamily/Ribonuclease H"/>
    <property type="match status" value="1"/>
</dbReference>
<evidence type="ECO:0000313" key="11">
    <source>
        <dbReference type="EMBL" id="MBW0472977.1"/>
    </source>
</evidence>
<keyword evidence="12" id="KW-1185">Reference proteome</keyword>
<keyword evidence="5" id="KW-0378">Hydrolase</keyword>
<dbReference type="GO" id="GO:0015074">
    <property type="term" value="P:DNA integration"/>
    <property type="evidence" value="ECO:0007669"/>
    <property type="project" value="UniProtKB-KW"/>
</dbReference>
<evidence type="ECO:0000313" key="12">
    <source>
        <dbReference type="Proteomes" id="UP000765509"/>
    </source>
</evidence>
<keyword evidence="9" id="KW-0239">DNA-directed DNA polymerase</keyword>
<organism evidence="11 12">
    <name type="scientific">Austropuccinia psidii MF-1</name>
    <dbReference type="NCBI Taxonomy" id="1389203"/>
    <lineage>
        <taxon>Eukaryota</taxon>
        <taxon>Fungi</taxon>
        <taxon>Dikarya</taxon>
        <taxon>Basidiomycota</taxon>
        <taxon>Pucciniomycotina</taxon>
        <taxon>Pucciniomycetes</taxon>
        <taxon>Pucciniales</taxon>
        <taxon>Sphaerophragmiaceae</taxon>
        <taxon>Austropuccinia</taxon>
    </lineage>
</organism>
<evidence type="ECO:0000256" key="10">
    <source>
        <dbReference type="ARBA" id="ARBA00023172"/>
    </source>
</evidence>
<reference evidence="11" key="1">
    <citation type="submission" date="2021-03" db="EMBL/GenBank/DDBJ databases">
        <title>Draft genome sequence of rust myrtle Austropuccinia psidii MF-1, a brazilian biotype.</title>
        <authorList>
            <person name="Quecine M.C."/>
            <person name="Pachon D.M.R."/>
            <person name="Bonatelli M.L."/>
            <person name="Correr F.H."/>
            <person name="Franceschini L.M."/>
            <person name="Leite T.F."/>
            <person name="Margarido G.R.A."/>
            <person name="Almeida C.A."/>
            <person name="Ferrarezi J.A."/>
            <person name="Labate C.A."/>
        </authorList>
    </citation>
    <scope>NUCLEOTIDE SEQUENCE</scope>
    <source>
        <strain evidence="11">MF-1</strain>
    </source>
</reference>
<dbReference type="GO" id="GO:0003676">
    <property type="term" value="F:nucleic acid binding"/>
    <property type="evidence" value="ECO:0007669"/>
    <property type="project" value="InterPro"/>
</dbReference>
<dbReference type="AlphaFoldDB" id="A0A9Q3GN92"/>
<keyword evidence="2" id="KW-0540">Nuclease</keyword>
<dbReference type="SUPFAM" id="SSF53098">
    <property type="entry name" value="Ribonuclease H-like"/>
    <property type="match status" value="1"/>
</dbReference>
<keyword evidence="6" id="KW-0460">Magnesium</keyword>
<comment type="caution">
    <text evidence="11">The sequence shown here is derived from an EMBL/GenBank/DDBJ whole genome shotgun (WGS) entry which is preliminary data.</text>
</comment>